<dbReference type="AlphaFoldDB" id="A0AAN6IYV5"/>
<dbReference type="Pfam" id="PF01902">
    <property type="entry name" value="Diphthami_syn_2"/>
    <property type="match status" value="1"/>
</dbReference>
<dbReference type="Gene3D" id="3.30.1330.40">
    <property type="entry name" value="RutC-like"/>
    <property type="match status" value="2"/>
</dbReference>
<dbReference type="Gene3D" id="3.90.1490.10">
    <property type="entry name" value="putative n-type atp pyrophosphatase, domain 2"/>
    <property type="match status" value="1"/>
</dbReference>
<proteinExistence type="predicted"/>
<feature type="compositionally biased region" description="Basic and acidic residues" evidence="6">
    <location>
        <begin position="705"/>
        <end position="715"/>
    </location>
</feature>
<dbReference type="PANTHER" id="PTHR12196">
    <property type="entry name" value="DOMAIN OF UNKNOWN FUNCTION 71 DUF71 -CONTAINING PROTEIN"/>
    <property type="match status" value="1"/>
</dbReference>
<dbReference type="Proteomes" id="UP001161757">
    <property type="component" value="Unassembled WGS sequence"/>
</dbReference>
<protein>
    <recommendedName>
        <fullName evidence="2">Diphthine--ammonia ligase</fullName>
        <ecNumber evidence="1">6.3.1.14</ecNumber>
    </recommendedName>
    <alternativeName>
        <fullName evidence="3">Diphthamide synthase</fullName>
    </alternativeName>
    <alternativeName>
        <fullName evidence="4">Diphthamide synthetase</fullName>
    </alternativeName>
</protein>
<feature type="compositionally biased region" description="Polar residues" evidence="6">
    <location>
        <begin position="716"/>
        <end position="733"/>
    </location>
</feature>
<comment type="caution">
    <text evidence="8">The sequence shown here is derived from an EMBL/GenBank/DDBJ whole genome shotgun (WGS) entry which is preliminary data.</text>
</comment>
<dbReference type="EMBL" id="JAJGCB010000006">
    <property type="protein sequence ID" value="KAJ8992011.1"/>
    <property type="molecule type" value="Genomic_DNA"/>
</dbReference>
<gene>
    <name evidence="8" type="ORF">HRR80_003909</name>
</gene>
<evidence type="ECO:0000256" key="2">
    <source>
        <dbReference type="ARBA" id="ARBA00018426"/>
    </source>
</evidence>
<dbReference type="SUPFAM" id="SSF52402">
    <property type="entry name" value="Adenine nucleotide alpha hydrolases-like"/>
    <property type="match status" value="1"/>
</dbReference>
<comment type="catalytic activity">
    <reaction evidence="5">
        <text>diphthine-[translation elongation factor 2] + NH4(+) + ATP = diphthamide-[translation elongation factor 2] + AMP + diphosphate + H(+)</text>
        <dbReference type="Rhea" id="RHEA:19753"/>
        <dbReference type="Rhea" id="RHEA-COMP:10172"/>
        <dbReference type="Rhea" id="RHEA-COMP:10174"/>
        <dbReference type="ChEBI" id="CHEBI:15378"/>
        <dbReference type="ChEBI" id="CHEBI:16692"/>
        <dbReference type="ChEBI" id="CHEBI:28938"/>
        <dbReference type="ChEBI" id="CHEBI:30616"/>
        <dbReference type="ChEBI" id="CHEBI:33019"/>
        <dbReference type="ChEBI" id="CHEBI:82696"/>
        <dbReference type="ChEBI" id="CHEBI:456215"/>
        <dbReference type="EC" id="6.3.1.14"/>
    </reaction>
</comment>
<dbReference type="GO" id="GO:0017178">
    <property type="term" value="F:diphthine-ammonia ligase activity"/>
    <property type="evidence" value="ECO:0007669"/>
    <property type="project" value="UniProtKB-EC"/>
</dbReference>
<name>A0AAN6IYV5_EXODE</name>
<feature type="compositionally biased region" description="Acidic residues" evidence="6">
    <location>
        <begin position="476"/>
        <end position="489"/>
    </location>
</feature>
<dbReference type="PANTHER" id="PTHR12196:SF2">
    <property type="entry name" value="DIPHTHINE--AMMONIA LIGASE"/>
    <property type="match status" value="1"/>
</dbReference>
<evidence type="ECO:0000313" key="9">
    <source>
        <dbReference type="Proteomes" id="UP001161757"/>
    </source>
</evidence>
<dbReference type="Gene3D" id="3.40.50.620">
    <property type="entry name" value="HUPs"/>
    <property type="match status" value="1"/>
</dbReference>
<evidence type="ECO:0000256" key="1">
    <source>
        <dbReference type="ARBA" id="ARBA00012089"/>
    </source>
</evidence>
<dbReference type="InterPro" id="IPR014729">
    <property type="entry name" value="Rossmann-like_a/b/a_fold"/>
</dbReference>
<evidence type="ECO:0000256" key="4">
    <source>
        <dbReference type="ARBA" id="ARBA00031552"/>
    </source>
</evidence>
<accession>A0AAN6IYV5</accession>
<organism evidence="8 9">
    <name type="scientific">Exophiala dermatitidis</name>
    <name type="common">Black yeast-like fungus</name>
    <name type="synonym">Wangiella dermatitidis</name>
    <dbReference type="NCBI Taxonomy" id="5970"/>
    <lineage>
        <taxon>Eukaryota</taxon>
        <taxon>Fungi</taxon>
        <taxon>Dikarya</taxon>
        <taxon>Ascomycota</taxon>
        <taxon>Pezizomycotina</taxon>
        <taxon>Eurotiomycetes</taxon>
        <taxon>Chaetothyriomycetidae</taxon>
        <taxon>Chaetothyriales</taxon>
        <taxon>Herpotrichiellaceae</taxon>
        <taxon>Exophiala</taxon>
    </lineage>
</organism>
<evidence type="ECO:0000256" key="6">
    <source>
        <dbReference type="SAM" id="MobiDB-lite"/>
    </source>
</evidence>
<dbReference type="InterPro" id="IPR035959">
    <property type="entry name" value="RutC-like_sf"/>
</dbReference>
<evidence type="ECO:0000259" key="7">
    <source>
        <dbReference type="Pfam" id="PF01902"/>
    </source>
</evidence>
<dbReference type="InterPro" id="IPR002761">
    <property type="entry name" value="Diphthami_syn_dom"/>
</dbReference>
<dbReference type="InterPro" id="IPR030662">
    <property type="entry name" value="DPH6/MJ0570"/>
</dbReference>
<feature type="region of interest" description="Disordered" evidence="6">
    <location>
        <begin position="705"/>
        <end position="733"/>
    </location>
</feature>
<dbReference type="CDD" id="cd06155">
    <property type="entry name" value="eu_AANH_C_1"/>
    <property type="match status" value="1"/>
</dbReference>
<evidence type="ECO:0000313" key="8">
    <source>
        <dbReference type="EMBL" id="KAJ8992011.1"/>
    </source>
</evidence>
<feature type="region of interest" description="Disordered" evidence="6">
    <location>
        <begin position="469"/>
        <end position="494"/>
    </location>
</feature>
<dbReference type="GO" id="GO:0017183">
    <property type="term" value="P:protein histidyl modification to diphthamide"/>
    <property type="evidence" value="ECO:0007669"/>
    <property type="project" value="TreeGrafter"/>
</dbReference>
<dbReference type="SUPFAM" id="SSF55298">
    <property type="entry name" value="YjgF-like"/>
    <property type="match status" value="2"/>
</dbReference>
<dbReference type="EC" id="6.3.1.14" evidence="1"/>
<sequence length="786" mass="85080">MKAHPEANAVCSGAILSTYQRTRVESIAVRLGLTPLAYLWQYPALPPPAERMDSLTGLLDDMAAAGCDARIVKIASGGIKESLLWSNVADPRTRARLVAGLRPFFPDHEFELRGAVLGEGGEYESLAVNGPNRLWKKRIVVAEEKSSTVVGDGGVCYIRLRDARTVQNESISTEQDKGPVRVPGVLDPQFDTVLTRLQGLKPLPLNSTWSVTDGHTSKHDLEAFVSASFPLGQTLTGSCLTISNITAPGASTPTEQMKGICNMVDNLLGSSAHSLRLPWTPNSSDIVFATLLLRDMAQFGPVNSIYATLFRAGKPNPPARVTIACDLPAGIDVSLNLVLDLRPRHTRRGLHVQSRSYWAPANIGPYSQAICVAMETRANPDSNVHDAGLVELVHMAGQIPLVPQTMTVSDKSFVEQAVLSLQHLWRVAQERGVDIWPWGIAFLKKDSAIASHAVVASKVWQEANLIGTRPVSESSTEGDSDNDDEDGPDAWDRQFNRSSLHDKKIPATNVGGHLHILPNHKVFKSTSIGCKFVRPFIAAEVASLPRDAPIEWWSLGLANLPQLPSSVPRISASGQHRGWGSVSIVTVLPGEHQDQEKERETESIDRNTEHLVTVLMYMPNSSQESNTLDTETIERDITDMLSERYADTTPPSYQAVHGTAFISAEFQSARCKLNKHSLFSSLAVVPCKSVYGSSGLEMTIVDGHKHTEVEQRSESTKTLNPATDGSTSLSGGQLQEEGVSLATSTTSSDAVLSETCKPLAAALTMRITIADPSSSSDFTRVLSSAA</sequence>
<feature type="domain" description="Diphthamide synthase" evidence="7">
    <location>
        <begin position="7"/>
        <end position="146"/>
    </location>
</feature>
<evidence type="ECO:0000256" key="3">
    <source>
        <dbReference type="ARBA" id="ARBA00029814"/>
    </source>
</evidence>
<reference evidence="8" key="1">
    <citation type="submission" date="2023-01" db="EMBL/GenBank/DDBJ databases">
        <title>Exophiala dermititidis isolated from Cystic Fibrosis Patient.</title>
        <authorList>
            <person name="Kurbessoian T."/>
            <person name="Crocker A."/>
            <person name="Murante D."/>
            <person name="Hogan D.A."/>
            <person name="Stajich J.E."/>
        </authorList>
    </citation>
    <scope>NUCLEOTIDE SEQUENCE</scope>
    <source>
        <strain evidence="8">Ex8</strain>
    </source>
</reference>
<evidence type="ECO:0000256" key="5">
    <source>
        <dbReference type="ARBA" id="ARBA00048108"/>
    </source>
</evidence>